<comment type="pathway">
    <text evidence="13">Carbohydrate metabolism; D-ribose degradation; D-ribose 5-phosphate from beta-D-ribopyranose: step 2/2.</text>
</comment>
<dbReference type="PATRIC" id="fig|1872076.5.peg.1791"/>
<dbReference type="PROSITE" id="PS00583">
    <property type="entry name" value="PFKB_KINASES_1"/>
    <property type="match status" value="1"/>
</dbReference>
<keyword evidence="10 13" id="KW-0460">Magnesium</keyword>
<dbReference type="InterPro" id="IPR011877">
    <property type="entry name" value="Ribokinase"/>
</dbReference>
<feature type="binding site" evidence="13">
    <location>
        <position position="253"/>
    </location>
    <ligand>
        <name>substrate</name>
    </ligand>
</feature>
<dbReference type="PRINTS" id="PR00990">
    <property type="entry name" value="RIBOKINASE"/>
</dbReference>
<dbReference type="InterPro" id="IPR029056">
    <property type="entry name" value="Ribokinase-like"/>
</dbReference>
<evidence type="ECO:0000256" key="8">
    <source>
        <dbReference type="ARBA" id="ARBA00022777"/>
    </source>
</evidence>
<keyword evidence="11 13" id="KW-0630">Potassium</keyword>
<proteinExistence type="inferred from homology"/>
<comment type="subcellular location">
    <subcellularLocation>
        <location evidence="13">Cytoplasm</location>
    </subcellularLocation>
</comment>
<evidence type="ECO:0000313" key="16">
    <source>
        <dbReference type="Proteomes" id="UP000094056"/>
    </source>
</evidence>
<comment type="caution">
    <text evidence="15">The sequence shown here is derived from an EMBL/GenBank/DDBJ whole genome shotgun (WGS) entry which is preliminary data.</text>
</comment>
<dbReference type="GO" id="GO:0005524">
    <property type="term" value="F:ATP binding"/>
    <property type="evidence" value="ECO:0007669"/>
    <property type="project" value="UniProtKB-UniRule"/>
</dbReference>
<dbReference type="AlphaFoldDB" id="A0A1E3XCM2"/>
<dbReference type="GO" id="GO:0019303">
    <property type="term" value="P:D-ribose catabolic process"/>
    <property type="evidence" value="ECO:0007669"/>
    <property type="project" value="UniProtKB-UniRule"/>
</dbReference>
<dbReference type="FunFam" id="3.40.1190.20:FF:000012">
    <property type="entry name" value="Ribokinase"/>
    <property type="match status" value="1"/>
</dbReference>
<comment type="caution">
    <text evidence="13">Lacks conserved residue(s) required for the propagation of feature annotation.</text>
</comment>
<keyword evidence="12 13" id="KW-0119">Carbohydrate metabolism</keyword>
<dbReference type="Pfam" id="PF00294">
    <property type="entry name" value="PfkB"/>
    <property type="match status" value="1"/>
</dbReference>
<feature type="binding site" evidence="13">
    <location>
        <position position="247"/>
    </location>
    <ligand>
        <name>K(+)</name>
        <dbReference type="ChEBI" id="CHEBI:29103"/>
    </ligand>
</feature>
<accession>A0A1E3XCM2</accession>
<evidence type="ECO:0000256" key="6">
    <source>
        <dbReference type="ARBA" id="ARBA00022723"/>
    </source>
</evidence>
<organism evidence="15 16">
    <name type="scientific">Candidatus Scalindua rubra</name>
    <dbReference type="NCBI Taxonomy" id="1872076"/>
    <lineage>
        <taxon>Bacteria</taxon>
        <taxon>Pseudomonadati</taxon>
        <taxon>Planctomycetota</taxon>
        <taxon>Candidatus Brocadiia</taxon>
        <taxon>Candidatus Brocadiales</taxon>
        <taxon>Candidatus Scalinduaceae</taxon>
        <taxon>Candidatus Scalindua</taxon>
    </lineage>
</organism>
<dbReference type="NCBIfam" id="TIGR02152">
    <property type="entry name" value="D_ribokin_bact"/>
    <property type="match status" value="1"/>
</dbReference>
<dbReference type="GO" id="GO:0004747">
    <property type="term" value="F:ribokinase activity"/>
    <property type="evidence" value="ECO:0007669"/>
    <property type="project" value="UniProtKB-UniRule"/>
</dbReference>
<evidence type="ECO:0000259" key="14">
    <source>
        <dbReference type="Pfam" id="PF00294"/>
    </source>
</evidence>
<dbReference type="InterPro" id="IPR011611">
    <property type="entry name" value="PfkB_dom"/>
</dbReference>
<evidence type="ECO:0000256" key="7">
    <source>
        <dbReference type="ARBA" id="ARBA00022741"/>
    </source>
</evidence>
<feature type="binding site" evidence="13">
    <location>
        <position position="283"/>
    </location>
    <ligand>
        <name>K(+)</name>
        <dbReference type="ChEBI" id="CHEBI:29103"/>
    </ligand>
</feature>
<keyword evidence="5 13" id="KW-0808">Transferase</keyword>
<comment type="similarity">
    <text evidence="1">Belongs to the carbohydrate kinase pfkB family.</text>
</comment>
<dbReference type="Gene3D" id="3.40.1190.20">
    <property type="match status" value="1"/>
</dbReference>
<dbReference type="CDD" id="cd01174">
    <property type="entry name" value="ribokinase"/>
    <property type="match status" value="1"/>
</dbReference>
<feature type="binding site" evidence="13">
    <location>
        <begin position="221"/>
        <end position="226"/>
    </location>
    <ligand>
        <name>ATP</name>
        <dbReference type="ChEBI" id="CHEBI:30616"/>
    </ligand>
</feature>
<dbReference type="EMBL" id="MAYW01000031">
    <property type="protein sequence ID" value="ODS33350.1"/>
    <property type="molecule type" value="Genomic_DNA"/>
</dbReference>
<evidence type="ECO:0000256" key="12">
    <source>
        <dbReference type="ARBA" id="ARBA00023277"/>
    </source>
</evidence>
<feature type="active site" description="Proton acceptor" evidence="13">
    <location>
        <position position="253"/>
    </location>
</feature>
<comment type="function">
    <text evidence="13">Catalyzes the phosphorylation of ribose at O-5 in a reaction requiring ATP and magnesium. The resulting D-ribose-5-phosphate can then be used either for sythesis of nucleotides, histidine, and tryptophan, or as a component of the pentose phosphate pathway.</text>
</comment>
<dbReference type="GO" id="GO:0005829">
    <property type="term" value="C:cytosol"/>
    <property type="evidence" value="ECO:0007669"/>
    <property type="project" value="TreeGrafter"/>
</dbReference>
<evidence type="ECO:0000256" key="11">
    <source>
        <dbReference type="ARBA" id="ARBA00022958"/>
    </source>
</evidence>
<feature type="binding site" evidence="13">
    <location>
        <position position="286"/>
    </location>
    <ligand>
        <name>K(+)</name>
        <dbReference type="ChEBI" id="CHEBI:29103"/>
    </ligand>
</feature>
<dbReference type="PANTHER" id="PTHR10584:SF166">
    <property type="entry name" value="RIBOKINASE"/>
    <property type="match status" value="1"/>
</dbReference>
<evidence type="ECO:0000256" key="10">
    <source>
        <dbReference type="ARBA" id="ARBA00022842"/>
    </source>
</evidence>
<keyword evidence="7 13" id="KW-0547">Nucleotide-binding</keyword>
<feature type="binding site" evidence="13">
    <location>
        <position position="277"/>
    </location>
    <ligand>
        <name>ATP</name>
        <dbReference type="ChEBI" id="CHEBI:30616"/>
    </ligand>
</feature>
<dbReference type="PANTHER" id="PTHR10584">
    <property type="entry name" value="SUGAR KINASE"/>
    <property type="match status" value="1"/>
</dbReference>
<dbReference type="GO" id="GO:0046872">
    <property type="term" value="F:metal ion binding"/>
    <property type="evidence" value="ECO:0007669"/>
    <property type="project" value="UniProtKB-KW"/>
</dbReference>
<feature type="binding site" evidence="13">
    <location>
        <position position="141"/>
    </location>
    <ligand>
        <name>substrate</name>
    </ligand>
</feature>
<feature type="binding site" evidence="13">
    <location>
        <begin position="252"/>
        <end position="253"/>
    </location>
    <ligand>
        <name>ATP</name>
        <dbReference type="ChEBI" id="CHEBI:30616"/>
    </ligand>
</feature>
<dbReference type="InterPro" id="IPR002173">
    <property type="entry name" value="Carboh/pur_kinase_PfkB_CS"/>
</dbReference>
<dbReference type="HAMAP" id="MF_01987">
    <property type="entry name" value="Ribokinase"/>
    <property type="match status" value="1"/>
</dbReference>
<feature type="binding site" evidence="13">
    <location>
        <position position="292"/>
    </location>
    <ligand>
        <name>K(+)</name>
        <dbReference type="ChEBI" id="CHEBI:29103"/>
    </ligand>
</feature>
<evidence type="ECO:0000313" key="15">
    <source>
        <dbReference type="EMBL" id="ODS33350.1"/>
    </source>
</evidence>
<evidence type="ECO:0000256" key="3">
    <source>
        <dbReference type="ARBA" id="ARBA00016943"/>
    </source>
</evidence>
<reference evidence="15 16" key="1">
    <citation type="submission" date="2016-07" db="EMBL/GenBank/DDBJ databases">
        <title>Draft genome of Scalindua rubra, obtained from a brine-seawater interface in the Red Sea, sheds light on salt adaptation in anammox bacteria.</title>
        <authorList>
            <person name="Speth D.R."/>
            <person name="Lagkouvardos I."/>
            <person name="Wang Y."/>
            <person name="Qian P.-Y."/>
            <person name="Dutilh B.E."/>
            <person name="Jetten M.S."/>
        </authorList>
    </citation>
    <scope>NUCLEOTIDE SEQUENCE [LARGE SCALE GENOMIC DNA]</scope>
    <source>
        <strain evidence="15">BSI-1</strain>
    </source>
</reference>
<protein>
    <recommendedName>
        <fullName evidence="3 13">Ribokinase</fullName>
        <shortName evidence="13">RK</shortName>
        <ecNumber evidence="2 13">2.7.1.15</ecNumber>
    </recommendedName>
</protein>
<evidence type="ECO:0000256" key="9">
    <source>
        <dbReference type="ARBA" id="ARBA00022840"/>
    </source>
</evidence>
<evidence type="ECO:0000256" key="4">
    <source>
        <dbReference type="ARBA" id="ARBA00022490"/>
    </source>
</evidence>
<evidence type="ECO:0000256" key="2">
    <source>
        <dbReference type="ARBA" id="ARBA00012035"/>
    </source>
</evidence>
<feature type="domain" description="Carbohydrate kinase PfkB" evidence="14">
    <location>
        <begin position="1"/>
        <end position="295"/>
    </location>
</feature>
<keyword evidence="4 13" id="KW-0963">Cytoplasm</keyword>
<feature type="binding site" evidence="13">
    <location>
        <position position="288"/>
    </location>
    <ligand>
        <name>K(+)</name>
        <dbReference type="ChEBI" id="CHEBI:29103"/>
    </ligand>
</feature>
<dbReference type="Proteomes" id="UP000094056">
    <property type="component" value="Unassembled WGS sequence"/>
</dbReference>
<keyword evidence="9 13" id="KW-0067">ATP-binding</keyword>
<evidence type="ECO:0000256" key="1">
    <source>
        <dbReference type="ARBA" id="ARBA00005380"/>
    </source>
</evidence>
<evidence type="ECO:0000256" key="13">
    <source>
        <dbReference type="HAMAP-Rule" id="MF_01987"/>
    </source>
</evidence>
<feature type="binding site" evidence="13">
    <location>
        <position position="185"/>
    </location>
    <ligand>
        <name>ATP</name>
        <dbReference type="ChEBI" id="CHEBI:30616"/>
    </ligand>
</feature>
<dbReference type="SUPFAM" id="SSF53613">
    <property type="entry name" value="Ribokinase-like"/>
    <property type="match status" value="1"/>
</dbReference>
<gene>
    <name evidence="15" type="primary">iolC_2</name>
    <name evidence="13" type="synonym">rbsK</name>
    <name evidence="15" type="ORF">SCARUB_01530</name>
</gene>
<comment type="activity regulation">
    <text evidence="13">Activated by a monovalent cation that binds near, but not in, the active site. The most likely occupant of the site in vivo is potassium. Ion binding induces a conformational change that may alter substrate affinity.</text>
</comment>
<sequence length="306" mass="31848">MARIVVIGSLNMDLVVQVPRIPKPGETVLGADDLHMIPGGKGANQAYGSARLGADVAMIGRAGDDSFGEQLITNLKKACVDTHHITRDSNASTGVALIVVEEGGQNSIVVSSGANGHVSPLDISRAEAVIQSVNLLLLQLEIPLPAVIKAAQLAQHHGIKVVLNPAPAQLLPEELLSLIDILIPNETEASLLSGCDVGTDDEIKQAADKLRQFGVKTVIMTRGSRGSSLITENEIVHFPAFPVESVDTTAAGDAFVSGFAVAFAEGKSFPEAVRYGNAAGALASTKLGAQPSMPDRDALDSILQTV</sequence>
<evidence type="ECO:0000256" key="5">
    <source>
        <dbReference type="ARBA" id="ARBA00022679"/>
    </source>
</evidence>
<keyword evidence="8 13" id="KW-0418">Kinase</keyword>
<dbReference type="InterPro" id="IPR002139">
    <property type="entry name" value="Ribo/fructo_kinase"/>
</dbReference>
<comment type="cofactor">
    <cofactor evidence="13">
        <name>Mg(2+)</name>
        <dbReference type="ChEBI" id="CHEBI:18420"/>
    </cofactor>
    <text evidence="13">Requires a divalent cation, most likely magnesium in vivo, as an electrophilic catalyst to aid phosphoryl group transfer. It is the chelate of the metal and the nucleotide that is the actual substrate.</text>
</comment>
<dbReference type="EC" id="2.7.1.15" evidence="2 13"/>
<keyword evidence="6 13" id="KW-0479">Metal-binding</keyword>
<feature type="binding site" evidence="13">
    <location>
        <begin position="40"/>
        <end position="44"/>
    </location>
    <ligand>
        <name>substrate</name>
    </ligand>
</feature>
<comment type="subunit">
    <text evidence="13">Homodimer.</text>
</comment>
<dbReference type="UniPathway" id="UPA00916">
    <property type="reaction ID" value="UER00889"/>
</dbReference>
<feature type="binding site" evidence="13">
    <location>
        <position position="249"/>
    </location>
    <ligand>
        <name>K(+)</name>
        <dbReference type="ChEBI" id="CHEBI:29103"/>
    </ligand>
</feature>
<comment type="similarity">
    <text evidence="13">Belongs to the carbohydrate kinase PfkB family. Ribokinase subfamily.</text>
</comment>
<name>A0A1E3XCM2_9BACT</name>
<comment type="catalytic activity">
    <reaction evidence="13">
        <text>D-ribose + ATP = D-ribose 5-phosphate + ADP + H(+)</text>
        <dbReference type="Rhea" id="RHEA:13697"/>
        <dbReference type="ChEBI" id="CHEBI:15378"/>
        <dbReference type="ChEBI" id="CHEBI:30616"/>
        <dbReference type="ChEBI" id="CHEBI:47013"/>
        <dbReference type="ChEBI" id="CHEBI:78346"/>
        <dbReference type="ChEBI" id="CHEBI:456216"/>
        <dbReference type="EC" id="2.7.1.15"/>
    </reaction>
</comment>
<feature type="binding site" evidence="13">
    <location>
        <begin position="11"/>
        <end position="13"/>
    </location>
    <ligand>
        <name>substrate</name>
    </ligand>
</feature>
<dbReference type="PROSITE" id="PS00584">
    <property type="entry name" value="PFKB_KINASES_2"/>
    <property type="match status" value="1"/>
</dbReference>